<name>A0ACC6PFC1_9BACL</name>
<sequence>MGQAIQAGRRRRRRKFYFIYLVCPLHFLLSTLHFSLLTSHFSLLTSHFSLLTLHVDLLHTFQRILVLFFKNLDEISRYFWFGVKFEPKFRKMLIKRQDRVEKAYKSRRIVDDLCAFLGLQAPRRLRRVRAHT</sequence>
<comment type="caution">
    <text evidence="1">The sequence shown here is derived from an EMBL/GenBank/DDBJ whole genome shotgun (WGS) entry which is preliminary data.</text>
</comment>
<organism evidence="1 2">
    <name type="scientific">Saccharibacillus sacchari</name>
    <dbReference type="NCBI Taxonomy" id="456493"/>
    <lineage>
        <taxon>Bacteria</taxon>
        <taxon>Bacillati</taxon>
        <taxon>Bacillota</taxon>
        <taxon>Bacilli</taxon>
        <taxon>Bacillales</taxon>
        <taxon>Paenibacillaceae</taxon>
        <taxon>Saccharibacillus</taxon>
    </lineage>
</organism>
<protein>
    <submittedName>
        <fullName evidence="1">Uncharacterized protein</fullName>
    </submittedName>
</protein>
<reference evidence="1" key="1">
    <citation type="submission" date="2024-03" db="EMBL/GenBank/DDBJ databases">
        <title>Whole genome sequecning of epiphytes from Marcgravia umbellata leaves.</title>
        <authorList>
            <person name="Kumar G."/>
            <person name="Savka M.A."/>
        </authorList>
    </citation>
    <scope>NUCLEOTIDE SEQUENCE</scope>
    <source>
        <strain evidence="1">RIT_BL5</strain>
    </source>
</reference>
<keyword evidence="2" id="KW-1185">Reference proteome</keyword>
<dbReference type="EMBL" id="JBBKAR010000045">
    <property type="protein sequence ID" value="MEJ8305577.1"/>
    <property type="molecule type" value="Genomic_DNA"/>
</dbReference>
<evidence type="ECO:0000313" key="1">
    <source>
        <dbReference type="EMBL" id="MEJ8305577.1"/>
    </source>
</evidence>
<gene>
    <name evidence="1" type="ORF">WKI47_16830</name>
</gene>
<dbReference type="Proteomes" id="UP001380953">
    <property type="component" value="Unassembled WGS sequence"/>
</dbReference>
<proteinExistence type="predicted"/>
<evidence type="ECO:0000313" key="2">
    <source>
        <dbReference type="Proteomes" id="UP001380953"/>
    </source>
</evidence>
<accession>A0ACC6PFC1</accession>